<dbReference type="EC" id="3.1.11.2" evidence="4"/>
<dbReference type="PANTHER" id="PTHR22748:SF26">
    <property type="entry name" value="ENDONUCLEASE_EXONUCLEASE_PHOSPHATASE DOMAIN-CONTAINING PROTEIN"/>
    <property type="match status" value="1"/>
</dbReference>
<proteinExistence type="inferred from homology"/>
<evidence type="ECO:0000256" key="5">
    <source>
        <dbReference type="ARBA" id="ARBA00022723"/>
    </source>
</evidence>
<evidence type="ECO:0000256" key="7">
    <source>
        <dbReference type="ARBA" id="ARBA00022801"/>
    </source>
</evidence>
<dbReference type="GO" id="GO:0003906">
    <property type="term" value="F:DNA-(apurinic or apyrimidinic site) endonuclease activity"/>
    <property type="evidence" value="ECO:0007669"/>
    <property type="project" value="TreeGrafter"/>
</dbReference>
<evidence type="ECO:0000313" key="13">
    <source>
        <dbReference type="Proteomes" id="UP001295444"/>
    </source>
</evidence>
<evidence type="ECO:0000256" key="2">
    <source>
        <dbReference type="ARBA" id="ARBA00001946"/>
    </source>
</evidence>
<feature type="compositionally biased region" description="Basic and acidic residues" evidence="10">
    <location>
        <begin position="20"/>
        <end position="37"/>
    </location>
</feature>
<feature type="compositionally biased region" description="Basic and acidic residues" evidence="10">
    <location>
        <begin position="46"/>
        <end position="55"/>
    </location>
</feature>
<evidence type="ECO:0000256" key="3">
    <source>
        <dbReference type="ARBA" id="ARBA00007092"/>
    </source>
</evidence>
<organism evidence="12 13">
    <name type="scientific">Pelobates cultripes</name>
    <name type="common">Western spadefoot toad</name>
    <dbReference type="NCBI Taxonomy" id="61616"/>
    <lineage>
        <taxon>Eukaryota</taxon>
        <taxon>Metazoa</taxon>
        <taxon>Chordata</taxon>
        <taxon>Craniata</taxon>
        <taxon>Vertebrata</taxon>
        <taxon>Euteleostomi</taxon>
        <taxon>Amphibia</taxon>
        <taxon>Batrachia</taxon>
        <taxon>Anura</taxon>
        <taxon>Pelobatoidea</taxon>
        <taxon>Pelobatidae</taxon>
        <taxon>Pelobates</taxon>
    </lineage>
</organism>
<comment type="catalytic activity">
    <reaction evidence="1">
        <text>Exonucleolytic cleavage in the 3'- to 5'-direction to yield nucleoside 5'-phosphates.</text>
        <dbReference type="EC" id="3.1.11.2"/>
    </reaction>
</comment>
<comment type="similarity">
    <text evidence="3">Belongs to the DNA repair enzymes AP/ExoA family.</text>
</comment>
<feature type="domain" description="Endonuclease/exonuclease/phosphatase" evidence="11">
    <location>
        <begin position="102"/>
        <end position="310"/>
    </location>
</feature>
<dbReference type="Proteomes" id="UP001295444">
    <property type="component" value="Chromosome 02"/>
</dbReference>
<dbReference type="SUPFAM" id="SSF56219">
    <property type="entry name" value="DNase I-like"/>
    <property type="match status" value="1"/>
</dbReference>
<dbReference type="InterPro" id="IPR005135">
    <property type="entry name" value="Endo/exonuclease/phosphatase"/>
</dbReference>
<dbReference type="Gene3D" id="3.60.10.10">
    <property type="entry name" value="Endonuclease/exonuclease/phosphatase"/>
    <property type="match status" value="1"/>
</dbReference>
<dbReference type="GO" id="GO:0006284">
    <property type="term" value="P:base-excision repair"/>
    <property type="evidence" value="ECO:0007669"/>
    <property type="project" value="TreeGrafter"/>
</dbReference>
<dbReference type="GO" id="GO:0008081">
    <property type="term" value="F:phosphoric diester hydrolase activity"/>
    <property type="evidence" value="ECO:0007669"/>
    <property type="project" value="TreeGrafter"/>
</dbReference>
<feature type="compositionally biased region" description="Basic and acidic residues" evidence="10">
    <location>
        <begin position="1"/>
        <end position="10"/>
    </location>
</feature>
<evidence type="ECO:0000256" key="9">
    <source>
        <dbReference type="ARBA" id="ARBA00023204"/>
    </source>
</evidence>
<evidence type="ECO:0000313" key="12">
    <source>
        <dbReference type="EMBL" id="CAH2247484.1"/>
    </source>
</evidence>
<dbReference type="EMBL" id="OW240913">
    <property type="protein sequence ID" value="CAH2247484.1"/>
    <property type="molecule type" value="Genomic_DNA"/>
</dbReference>
<dbReference type="InterPro" id="IPR036691">
    <property type="entry name" value="Endo/exonu/phosph_ase_sf"/>
</dbReference>
<dbReference type="PANTHER" id="PTHR22748">
    <property type="entry name" value="AP ENDONUCLEASE"/>
    <property type="match status" value="1"/>
</dbReference>
<dbReference type="InterPro" id="IPR004808">
    <property type="entry name" value="AP_endonuc_1"/>
</dbReference>
<dbReference type="Pfam" id="PF03372">
    <property type="entry name" value="Exo_endo_phos"/>
    <property type="match status" value="1"/>
</dbReference>
<evidence type="ECO:0000256" key="4">
    <source>
        <dbReference type="ARBA" id="ARBA00012115"/>
    </source>
</evidence>
<dbReference type="GO" id="GO:0046872">
    <property type="term" value="F:metal ion binding"/>
    <property type="evidence" value="ECO:0007669"/>
    <property type="project" value="UniProtKB-KW"/>
</dbReference>
<comment type="cofactor">
    <cofactor evidence="2">
        <name>Mg(2+)</name>
        <dbReference type="ChEBI" id="CHEBI:18420"/>
    </cofactor>
</comment>
<keyword evidence="5" id="KW-0479">Metal-binding</keyword>
<evidence type="ECO:0000256" key="1">
    <source>
        <dbReference type="ARBA" id="ARBA00000493"/>
    </source>
</evidence>
<feature type="region of interest" description="Disordered" evidence="10">
    <location>
        <begin position="1"/>
        <end position="67"/>
    </location>
</feature>
<protein>
    <recommendedName>
        <fullName evidence="4">exodeoxyribonuclease III</fullName>
        <ecNumber evidence="4">3.1.11.2</ecNumber>
    </recommendedName>
</protein>
<keyword evidence="8" id="KW-0460">Magnesium</keyword>
<keyword evidence="13" id="KW-1185">Reference proteome</keyword>
<keyword evidence="7" id="KW-0378">Hydrolase</keyword>
<evidence type="ECO:0000256" key="8">
    <source>
        <dbReference type="ARBA" id="ARBA00022842"/>
    </source>
</evidence>
<evidence type="ECO:0000256" key="6">
    <source>
        <dbReference type="ARBA" id="ARBA00022763"/>
    </source>
</evidence>
<evidence type="ECO:0000259" key="11">
    <source>
        <dbReference type="Pfam" id="PF03372"/>
    </source>
</evidence>
<keyword evidence="6" id="KW-0227">DNA damage</keyword>
<sequence length="313" mass="35540">MLTPKLEHATRAISHTPHRLGADGEGRPTRRGNDHTRYRVGVTPAHPEDTPDRTLHHSRQTPPHPPPYHIILLTPPRGRRPIAEMAASRGFVPAQLTYWSNNIQGLNTPEKRSHLARCLRSVTASVAFLQETHFRGVDAPKLETRRFPQGFYANHPDAKKAGVAILFAQTTPFQHIATQVDPNGRFIFVKGTIMQHTYTFACLYGPNRKQHTFLARTLAKLEKFREGLLVMAGDLNLPLDPRTDTSRGQTVIPAHCIRAAQRSLHKLGLVDCWRACNPEDRDYTHYLAVHTNYSRIDYIFPHRNISTFSTKHK</sequence>
<evidence type="ECO:0000256" key="10">
    <source>
        <dbReference type="SAM" id="MobiDB-lite"/>
    </source>
</evidence>
<accession>A0AAD1RBJ5</accession>
<name>A0AAD1RBJ5_PELCU</name>
<dbReference type="GO" id="GO:0008311">
    <property type="term" value="F:double-stranded DNA 3'-5' DNA exonuclease activity"/>
    <property type="evidence" value="ECO:0007669"/>
    <property type="project" value="UniProtKB-EC"/>
</dbReference>
<keyword evidence="9" id="KW-0234">DNA repair</keyword>
<dbReference type="CDD" id="cd09076">
    <property type="entry name" value="L1-EN"/>
    <property type="match status" value="1"/>
</dbReference>
<reference evidence="12" key="1">
    <citation type="submission" date="2022-03" db="EMBL/GenBank/DDBJ databases">
        <authorList>
            <person name="Alioto T."/>
            <person name="Alioto T."/>
            <person name="Gomez Garrido J."/>
        </authorList>
    </citation>
    <scope>NUCLEOTIDE SEQUENCE</scope>
</reference>
<dbReference type="AlphaFoldDB" id="A0AAD1RBJ5"/>
<gene>
    <name evidence="12" type="ORF">PECUL_23A037824</name>
</gene>
<dbReference type="GO" id="GO:0005634">
    <property type="term" value="C:nucleus"/>
    <property type="evidence" value="ECO:0007669"/>
    <property type="project" value="TreeGrafter"/>
</dbReference>